<dbReference type="AlphaFoldDB" id="A0AAX4PAB0"/>
<protein>
    <recommendedName>
        <fullName evidence="4">RRM domain-containing protein</fullName>
    </recommendedName>
</protein>
<keyword evidence="6" id="KW-1185">Reference proteome</keyword>
<feature type="compositionally biased region" description="Basic and acidic residues" evidence="3">
    <location>
        <begin position="97"/>
        <end position="107"/>
    </location>
</feature>
<keyword evidence="1 2" id="KW-0694">RNA-binding</keyword>
<feature type="compositionally biased region" description="Polar residues" evidence="3">
    <location>
        <begin position="57"/>
        <end position="71"/>
    </location>
</feature>
<dbReference type="InterPro" id="IPR012677">
    <property type="entry name" value="Nucleotide-bd_a/b_plait_sf"/>
</dbReference>
<evidence type="ECO:0000259" key="4">
    <source>
        <dbReference type="PROSITE" id="PS50102"/>
    </source>
</evidence>
<evidence type="ECO:0000313" key="5">
    <source>
        <dbReference type="EMBL" id="WZN62480.1"/>
    </source>
</evidence>
<sequence length="270" mass="30429">MEGGRDAIEGAKSVLRTLKELLEDGLISKQEYEAQKEKELGVLFSHTRKQGAKTTELEATSTGQEGTNTAAMATEAEVSRSGATPPVPPPVTPRSPEVARQEGEGRSSKRVITITRTTDAYGKRRREEYERRRREEEREVIGGREKRRRERSRGSWDDVGRRVEVWRLPKAINAGGVKAMFRGVGTVTEAVVHTQDGSPKARATVTFADSSQAERAVRKMHGKLIEGIGNIGVKMLAPENGYEPRYEPRYDSRYDSRDPRYDSRYDSRYR</sequence>
<feature type="compositionally biased region" description="Basic and acidic residues" evidence="3">
    <location>
        <begin position="121"/>
        <end position="144"/>
    </location>
</feature>
<dbReference type="CDD" id="cd00590">
    <property type="entry name" value="RRM_SF"/>
    <property type="match status" value="1"/>
</dbReference>
<evidence type="ECO:0000256" key="3">
    <source>
        <dbReference type="SAM" id="MobiDB-lite"/>
    </source>
</evidence>
<accession>A0AAX4PAB0</accession>
<dbReference type="Proteomes" id="UP001472866">
    <property type="component" value="Chromosome 06"/>
</dbReference>
<dbReference type="SMART" id="SM00360">
    <property type="entry name" value="RRM"/>
    <property type="match status" value="1"/>
</dbReference>
<feature type="domain" description="RRM" evidence="4">
    <location>
        <begin position="161"/>
        <end position="227"/>
    </location>
</feature>
<dbReference type="InterPro" id="IPR050502">
    <property type="entry name" value="Euk_RNA-bind_prot"/>
</dbReference>
<organism evidence="5 6">
    <name type="scientific">Chloropicon roscoffensis</name>
    <dbReference type="NCBI Taxonomy" id="1461544"/>
    <lineage>
        <taxon>Eukaryota</taxon>
        <taxon>Viridiplantae</taxon>
        <taxon>Chlorophyta</taxon>
        <taxon>Chloropicophyceae</taxon>
        <taxon>Chloropicales</taxon>
        <taxon>Chloropicaceae</taxon>
        <taxon>Chloropicon</taxon>
    </lineage>
</organism>
<dbReference type="PANTHER" id="PTHR48025">
    <property type="entry name" value="OS02G0815200 PROTEIN"/>
    <property type="match status" value="1"/>
</dbReference>
<dbReference type="GO" id="GO:0003729">
    <property type="term" value="F:mRNA binding"/>
    <property type="evidence" value="ECO:0007669"/>
    <property type="project" value="TreeGrafter"/>
</dbReference>
<dbReference type="Pfam" id="PF00076">
    <property type="entry name" value="RRM_1"/>
    <property type="match status" value="1"/>
</dbReference>
<name>A0AAX4PAB0_9CHLO</name>
<dbReference type="GO" id="GO:0005634">
    <property type="term" value="C:nucleus"/>
    <property type="evidence" value="ECO:0007669"/>
    <property type="project" value="TreeGrafter"/>
</dbReference>
<feature type="compositionally biased region" description="Basic and acidic residues" evidence="3">
    <location>
        <begin position="242"/>
        <end position="270"/>
    </location>
</feature>
<gene>
    <name evidence="5" type="ORF">HKI87_06g40170</name>
</gene>
<dbReference type="PANTHER" id="PTHR48025:SF1">
    <property type="entry name" value="RRM DOMAIN-CONTAINING PROTEIN"/>
    <property type="match status" value="1"/>
</dbReference>
<dbReference type="EMBL" id="CP151506">
    <property type="protein sequence ID" value="WZN62480.1"/>
    <property type="molecule type" value="Genomic_DNA"/>
</dbReference>
<evidence type="ECO:0000313" key="6">
    <source>
        <dbReference type="Proteomes" id="UP001472866"/>
    </source>
</evidence>
<dbReference type="PROSITE" id="PS50102">
    <property type="entry name" value="RRM"/>
    <property type="match status" value="1"/>
</dbReference>
<dbReference type="SUPFAM" id="SSF54928">
    <property type="entry name" value="RNA-binding domain, RBD"/>
    <property type="match status" value="1"/>
</dbReference>
<dbReference type="InterPro" id="IPR035979">
    <property type="entry name" value="RBD_domain_sf"/>
</dbReference>
<dbReference type="Gene3D" id="3.30.70.330">
    <property type="match status" value="1"/>
</dbReference>
<proteinExistence type="predicted"/>
<dbReference type="InterPro" id="IPR000504">
    <property type="entry name" value="RRM_dom"/>
</dbReference>
<feature type="region of interest" description="Disordered" evidence="3">
    <location>
        <begin position="237"/>
        <end position="270"/>
    </location>
</feature>
<evidence type="ECO:0000256" key="1">
    <source>
        <dbReference type="ARBA" id="ARBA00022884"/>
    </source>
</evidence>
<evidence type="ECO:0000256" key="2">
    <source>
        <dbReference type="PROSITE-ProRule" id="PRU00176"/>
    </source>
</evidence>
<feature type="region of interest" description="Disordered" evidence="3">
    <location>
        <begin position="47"/>
        <end position="156"/>
    </location>
</feature>
<reference evidence="5 6" key="1">
    <citation type="submission" date="2024-03" db="EMBL/GenBank/DDBJ databases">
        <title>Complete genome sequence of the green alga Chloropicon roscoffensis RCC1871.</title>
        <authorList>
            <person name="Lemieux C."/>
            <person name="Pombert J.-F."/>
            <person name="Otis C."/>
            <person name="Turmel M."/>
        </authorList>
    </citation>
    <scope>NUCLEOTIDE SEQUENCE [LARGE SCALE GENOMIC DNA]</scope>
    <source>
        <strain evidence="5 6">RCC1871</strain>
    </source>
</reference>